<feature type="compositionally biased region" description="Basic residues" evidence="1">
    <location>
        <begin position="11"/>
        <end position="23"/>
    </location>
</feature>
<organism evidence="2 3">
    <name type="scientific">Paraburkholderia fynbosensis</name>
    <dbReference type="NCBI Taxonomy" id="1200993"/>
    <lineage>
        <taxon>Bacteria</taxon>
        <taxon>Pseudomonadati</taxon>
        <taxon>Pseudomonadota</taxon>
        <taxon>Betaproteobacteria</taxon>
        <taxon>Burkholderiales</taxon>
        <taxon>Burkholderiaceae</taxon>
        <taxon>Paraburkholderia</taxon>
    </lineage>
</organism>
<evidence type="ECO:0000313" key="3">
    <source>
        <dbReference type="Proteomes" id="UP000494252"/>
    </source>
</evidence>
<reference evidence="2 3" key="1">
    <citation type="submission" date="2020-04" db="EMBL/GenBank/DDBJ databases">
        <authorList>
            <person name="De Canck E."/>
        </authorList>
    </citation>
    <scope>NUCLEOTIDE SEQUENCE [LARGE SCALE GENOMIC DNA]</scope>
    <source>
        <strain evidence="2 3">LMG 27177</strain>
    </source>
</reference>
<proteinExistence type="predicted"/>
<dbReference type="Proteomes" id="UP000494252">
    <property type="component" value="Unassembled WGS sequence"/>
</dbReference>
<evidence type="ECO:0000313" key="2">
    <source>
        <dbReference type="EMBL" id="CAB3807857.1"/>
    </source>
</evidence>
<keyword evidence="3" id="KW-1185">Reference proteome</keyword>
<dbReference type="AlphaFoldDB" id="A0A6J5GX81"/>
<evidence type="ECO:0000256" key="1">
    <source>
        <dbReference type="SAM" id="MobiDB-lite"/>
    </source>
</evidence>
<dbReference type="EMBL" id="CADIKI010000025">
    <property type="protein sequence ID" value="CAB3807857.1"/>
    <property type="molecule type" value="Genomic_DNA"/>
</dbReference>
<accession>A0A6J5GX81</accession>
<sequence>MNAGLGLHATGARRKRVQHPHTPRARLRQVDHSARNTIVASGGKTSEAECGQPWLAIASV</sequence>
<name>A0A6J5GX81_9BURK</name>
<feature type="region of interest" description="Disordered" evidence="1">
    <location>
        <begin position="1"/>
        <end position="23"/>
    </location>
</feature>
<protein>
    <submittedName>
        <fullName evidence="2">Uncharacterized protein</fullName>
    </submittedName>
</protein>
<gene>
    <name evidence="2" type="ORF">LMG27177_06427</name>
</gene>